<protein>
    <submittedName>
        <fullName evidence="6">Cna protein B-type domain protein</fullName>
    </submittedName>
</protein>
<evidence type="ECO:0000256" key="3">
    <source>
        <dbReference type="ARBA" id="ARBA00022729"/>
    </source>
</evidence>
<comment type="subcellular location">
    <subcellularLocation>
        <location evidence="1">Secreted</location>
    </subcellularLocation>
</comment>
<evidence type="ECO:0000256" key="2">
    <source>
        <dbReference type="ARBA" id="ARBA00022525"/>
    </source>
</evidence>
<feature type="compositionally biased region" description="Polar residues" evidence="4">
    <location>
        <begin position="620"/>
        <end position="629"/>
    </location>
</feature>
<proteinExistence type="predicted"/>
<keyword evidence="3" id="KW-0732">Signal</keyword>
<feature type="domain" description="SD-repeat containing protein B" evidence="5">
    <location>
        <begin position="196"/>
        <end position="304"/>
    </location>
</feature>
<keyword evidence="2" id="KW-0964">Secreted</keyword>
<evidence type="ECO:0000313" key="6">
    <source>
        <dbReference type="EMBL" id="QDV83628.1"/>
    </source>
</evidence>
<feature type="region of interest" description="Disordered" evidence="4">
    <location>
        <begin position="585"/>
        <end position="658"/>
    </location>
</feature>
<evidence type="ECO:0000256" key="4">
    <source>
        <dbReference type="SAM" id="MobiDB-lite"/>
    </source>
</evidence>
<dbReference type="EMBL" id="CP036432">
    <property type="protein sequence ID" value="QDV83628.1"/>
    <property type="molecule type" value="Genomic_DNA"/>
</dbReference>
<keyword evidence="7" id="KW-1185">Reference proteome</keyword>
<dbReference type="Gene3D" id="2.60.40.10">
    <property type="entry name" value="Immunoglobulins"/>
    <property type="match status" value="1"/>
</dbReference>
<dbReference type="Proteomes" id="UP000318081">
    <property type="component" value="Chromosome"/>
</dbReference>
<dbReference type="RefSeq" id="WP_145210720.1">
    <property type="nucleotide sequence ID" value="NZ_CP036432.1"/>
</dbReference>
<organism evidence="6 7">
    <name type="scientific">Stieleria magnilauensis</name>
    <dbReference type="NCBI Taxonomy" id="2527963"/>
    <lineage>
        <taxon>Bacteria</taxon>
        <taxon>Pseudomonadati</taxon>
        <taxon>Planctomycetota</taxon>
        <taxon>Planctomycetia</taxon>
        <taxon>Pirellulales</taxon>
        <taxon>Pirellulaceae</taxon>
        <taxon>Stieleria</taxon>
    </lineage>
</organism>
<feature type="compositionally biased region" description="Polar residues" evidence="4">
    <location>
        <begin position="600"/>
        <end position="611"/>
    </location>
</feature>
<dbReference type="InterPro" id="IPR013783">
    <property type="entry name" value="Ig-like_fold"/>
</dbReference>
<name>A0ABX5XNQ2_9BACT</name>
<evidence type="ECO:0000256" key="1">
    <source>
        <dbReference type="ARBA" id="ARBA00004613"/>
    </source>
</evidence>
<reference evidence="6 7" key="1">
    <citation type="submission" date="2019-02" db="EMBL/GenBank/DDBJ databases">
        <title>Deep-cultivation of Planctomycetes and their phenomic and genomic characterization uncovers novel biology.</title>
        <authorList>
            <person name="Wiegand S."/>
            <person name="Jogler M."/>
            <person name="Boedeker C."/>
            <person name="Pinto D."/>
            <person name="Vollmers J."/>
            <person name="Rivas-Marin E."/>
            <person name="Kohn T."/>
            <person name="Peeters S.H."/>
            <person name="Heuer A."/>
            <person name="Rast P."/>
            <person name="Oberbeckmann S."/>
            <person name="Bunk B."/>
            <person name="Jeske O."/>
            <person name="Meyerdierks A."/>
            <person name="Storesund J.E."/>
            <person name="Kallscheuer N."/>
            <person name="Luecker S."/>
            <person name="Lage O.M."/>
            <person name="Pohl T."/>
            <person name="Merkel B.J."/>
            <person name="Hornburger P."/>
            <person name="Mueller R.-W."/>
            <person name="Bruemmer F."/>
            <person name="Labrenz M."/>
            <person name="Spormann A.M."/>
            <person name="Op den Camp H."/>
            <person name="Overmann J."/>
            <person name="Amann R."/>
            <person name="Jetten M.S.M."/>
            <person name="Mascher T."/>
            <person name="Medema M.H."/>
            <person name="Devos D.P."/>
            <person name="Kaster A.-K."/>
            <person name="Ovreas L."/>
            <person name="Rohde M."/>
            <person name="Galperin M.Y."/>
            <person name="Jogler C."/>
        </authorList>
    </citation>
    <scope>NUCLEOTIDE SEQUENCE [LARGE SCALE GENOMIC DNA]</scope>
    <source>
        <strain evidence="6 7">TBK1r</strain>
    </source>
</reference>
<dbReference type="Pfam" id="PF17210">
    <property type="entry name" value="SdrD_B"/>
    <property type="match status" value="1"/>
</dbReference>
<evidence type="ECO:0000313" key="7">
    <source>
        <dbReference type="Proteomes" id="UP000318081"/>
    </source>
</evidence>
<gene>
    <name evidence="6" type="ORF">TBK1r_25700</name>
</gene>
<sequence length="658" mass="68871">MRRRNRFERLEARTLLAAGLIPVDTTFSVDTNENGLQLSGNAVLRFDAVVLDPALDGPEDISLTNVEVTSSGQASGQVDGFNVVATFQTTNSTPPLAIVAGVSPNTLQVDSVGPDHLPGTVTGTVAGQPIQNGEFTATLVTDIDFPTRGLSGTLGISITGTVFGVPFSEFAQAAISQINVIPSGTEFPDPSLRSVSGRVFSDADGDGLREAGDQPVENITAVLLQDSVAIDSMQVDSNGFYSFYNLPSGNYQVRFDNVPSGQEFTLLQVGSDTTIDSDVDPATGATALLDFGGGQTLLNVDAGIRTETTNEFKLDTIGLYQGDISLFHLKESFTPGPSDQYFAFGPGGNAGWVPVVGDWNGDGVDTIGLYQPDISLFHLKDSFTPGASDHYFSFGPGGNAGWIPLAGDWNGDGIDTIGLYQPDISLFHLKDSFTPGASDYYFAFGPGGNAGWIPVVGDWNGDGVDTIGLYQPDISLFHLKDSFTPGASDHYFAFGPGGNAGWTPLAGDWNGDATDTIGLYQPDISLFHLKDTFTPGASDQYFAFGPGGNAGWTPLAGDWNGPESPVLLAASPALAASSDVLRTGAKSVAEPENDSAPLSLLTSSNAQTQGIRWSAEAVRSSDSGSATTPSESSGENGEETSSDASPLQLLDDAFAAWQ</sequence>
<dbReference type="SUPFAM" id="SSF117074">
    <property type="entry name" value="Hypothetical protein PA1324"/>
    <property type="match status" value="1"/>
</dbReference>
<accession>A0ABX5XNQ2</accession>
<evidence type="ECO:0000259" key="5">
    <source>
        <dbReference type="Pfam" id="PF17210"/>
    </source>
</evidence>
<dbReference type="InterPro" id="IPR033764">
    <property type="entry name" value="Sdr_B"/>
</dbReference>